<dbReference type="eggNOG" id="COG4967">
    <property type="taxonomic scope" value="Bacteria"/>
</dbReference>
<evidence type="ECO:0000313" key="2">
    <source>
        <dbReference type="Proteomes" id="UP000000268"/>
    </source>
</evidence>
<accession>B0BZ16</accession>
<gene>
    <name evidence="1" type="ordered locus">AM1_3322</name>
</gene>
<dbReference type="HOGENOM" id="CLU_2152763_0_0_3"/>
<reference evidence="1 2" key="1">
    <citation type="journal article" date="2008" name="Proc. Natl. Acad. Sci. U.S.A.">
        <title>Niche adaptation and genome expansion in the chlorophyll d-producing cyanobacterium Acaryochloris marina.</title>
        <authorList>
            <person name="Swingley W.D."/>
            <person name="Chen M."/>
            <person name="Cheung P.C."/>
            <person name="Conrad A.L."/>
            <person name="Dejesa L.C."/>
            <person name="Hao J."/>
            <person name="Honchak B.M."/>
            <person name="Karbach L.E."/>
            <person name="Kurdoglu A."/>
            <person name="Lahiri S."/>
            <person name="Mastrian S.D."/>
            <person name="Miyashita H."/>
            <person name="Page L."/>
            <person name="Ramakrishna P."/>
            <person name="Satoh S."/>
            <person name="Sattley W.M."/>
            <person name="Shimada Y."/>
            <person name="Taylor H.L."/>
            <person name="Tomo T."/>
            <person name="Tsuchiya T."/>
            <person name="Wang Z.T."/>
            <person name="Raymond J."/>
            <person name="Mimuro M."/>
            <person name="Blankenship R.E."/>
            <person name="Touchman J.W."/>
        </authorList>
    </citation>
    <scope>NUCLEOTIDE SEQUENCE [LARGE SCALE GENOMIC DNA]</scope>
    <source>
        <strain evidence="2">MBIC 11017</strain>
    </source>
</reference>
<proteinExistence type="predicted"/>
<dbReference type="KEGG" id="amr:AM1_3322"/>
<protein>
    <submittedName>
        <fullName evidence="1">Uncharacterized protein</fullName>
    </submittedName>
</protein>
<dbReference type="EMBL" id="CP000828">
    <property type="protein sequence ID" value="ABW28316.1"/>
    <property type="molecule type" value="Genomic_DNA"/>
</dbReference>
<dbReference type="STRING" id="329726.AM1_3322"/>
<dbReference type="Proteomes" id="UP000000268">
    <property type="component" value="Chromosome"/>
</dbReference>
<evidence type="ECO:0000313" key="1">
    <source>
        <dbReference type="EMBL" id="ABW28316.1"/>
    </source>
</evidence>
<keyword evidence="2" id="KW-1185">Reference proteome</keyword>
<organism evidence="1 2">
    <name type="scientific">Acaryochloris marina (strain MBIC 11017)</name>
    <dbReference type="NCBI Taxonomy" id="329726"/>
    <lineage>
        <taxon>Bacteria</taxon>
        <taxon>Bacillati</taxon>
        <taxon>Cyanobacteriota</taxon>
        <taxon>Cyanophyceae</taxon>
        <taxon>Acaryochloridales</taxon>
        <taxon>Acaryochloridaceae</taxon>
        <taxon>Acaryochloris</taxon>
    </lineage>
</organism>
<sequence length="111" mass="12279">MLIFFVAAASIVPVFLNYTISTINNERRTGGIAVAQQVLDGLRQVDPTTLDATGTFTLTDVSYLGKTYTPIVTYCQNPAFCTNPDSRHITLQVFHNGNEIYQAETVFTNLQ</sequence>
<name>B0BZ16_ACAM1</name>
<dbReference type="AlphaFoldDB" id="B0BZ16"/>